<reference evidence="2 3" key="1">
    <citation type="submission" date="2017-12" db="EMBL/GenBank/DDBJ databases">
        <title>Comparative genomics of Botrytis spp.</title>
        <authorList>
            <person name="Valero-Jimenez C.A."/>
            <person name="Tapia P."/>
            <person name="Veloso J."/>
            <person name="Silva-Moreno E."/>
            <person name="Staats M."/>
            <person name="Valdes J.H."/>
            <person name="Van Kan J.A.L."/>
        </authorList>
    </citation>
    <scope>NUCLEOTIDE SEQUENCE [LARGE SCALE GENOMIC DNA]</scope>
    <source>
        <strain evidence="2 3">Be9601</strain>
    </source>
</reference>
<keyword evidence="3" id="KW-1185">Reference proteome</keyword>
<evidence type="ECO:0000313" key="2">
    <source>
        <dbReference type="EMBL" id="TGO76299.1"/>
    </source>
</evidence>
<dbReference type="InterPro" id="IPR045518">
    <property type="entry name" value="2EXR"/>
</dbReference>
<dbReference type="Pfam" id="PF20150">
    <property type="entry name" value="2EXR"/>
    <property type="match status" value="1"/>
</dbReference>
<name>A0A4Z1JR82_9HELO</name>
<dbReference type="OrthoDB" id="3546385at2759"/>
<dbReference type="Proteomes" id="UP000297229">
    <property type="component" value="Unassembled WGS sequence"/>
</dbReference>
<proteinExistence type="predicted"/>
<evidence type="ECO:0000313" key="3">
    <source>
        <dbReference type="Proteomes" id="UP000297229"/>
    </source>
</evidence>
<feature type="domain" description="2EXR" evidence="1">
    <location>
        <begin position="12"/>
        <end position="130"/>
    </location>
</feature>
<accession>A0A4Z1JR82</accession>
<gene>
    <name evidence="2" type="ORF">BELL_0163g00060</name>
</gene>
<sequence>MARASTIAVTGFPLFVNLYKELRMKIWHDALPDAIKPALFQYKHGCWHLLHLTKYDPCGEHDPLDDTKNMRLEFRHSMLGHVQIKTRLVSVNHEAREIAVEWAHKKGFVVQKIEGYPIFSCPFNPGRDILYIPPNKQFKFWTETDDILDKAPRVNRNTLRRTFVQNFATMEYTLVLNDPPNLCRIFKDFLPVRMLVILIETKLGTEFADRYLNLQKRWEIRTGGAWVWDNEKNLWDKHAREFRGKSGLYSLVDEVRGELQDELTCDDGADFKIQVAAAIPFRHRRSPY</sequence>
<dbReference type="EMBL" id="PQXM01000162">
    <property type="protein sequence ID" value="TGO76299.1"/>
    <property type="molecule type" value="Genomic_DNA"/>
</dbReference>
<evidence type="ECO:0000259" key="1">
    <source>
        <dbReference type="Pfam" id="PF20150"/>
    </source>
</evidence>
<comment type="caution">
    <text evidence="2">The sequence shown here is derived from an EMBL/GenBank/DDBJ whole genome shotgun (WGS) entry which is preliminary data.</text>
</comment>
<dbReference type="AlphaFoldDB" id="A0A4Z1JR82"/>
<protein>
    <recommendedName>
        <fullName evidence="1">2EXR domain-containing protein</fullName>
    </recommendedName>
</protein>
<organism evidence="2 3">
    <name type="scientific">Botrytis elliptica</name>
    <dbReference type="NCBI Taxonomy" id="278938"/>
    <lineage>
        <taxon>Eukaryota</taxon>
        <taxon>Fungi</taxon>
        <taxon>Dikarya</taxon>
        <taxon>Ascomycota</taxon>
        <taxon>Pezizomycotina</taxon>
        <taxon>Leotiomycetes</taxon>
        <taxon>Helotiales</taxon>
        <taxon>Sclerotiniaceae</taxon>
        <taxon>Botrytis</taxon>
    </lineage>
</organism>